<proteinExistence type="predicted"/>
<feature type="domain" description="Autophagy protein ATG17-like" evidence="21">
    <location>
        <begin position="128"/>
        <end position="471"/>
    </location>
</feature>
<keyword evidence="6" id="KW-0963">Cytoplasm</keyword>
<keyword evidence="12" id="KW-0804">Transcription</keyword>
<protein>
    <recommendedName>
        <fullName evidence="17">RB1-inducible coiled-coil protein 1</fullName>
    </recommendedName>
    <alternativeName>
        <fullName evidence="18">FAK family kinase-interacting protein of 200 kDa</fullName>
    </alternativeName>
</protein>
<evidence type="ECO:0000256" key="12">
    <source>
        <dbReference type="ARBA" id="ARBA00023163"/>
    </source>
</evidence>
<dbReference type="Proteomes" id="UP001195483">
    <property type="component" value="Unassembled WGS sequence"/>
</dbReference>
<keyword evidence="24" id="KW-1185">Reference proteome</keyword>
<dbReference type="GO" id="GO:0005829">
    <property type="term" value="C:cytosol"/>
    <property type="evidence" value="ECO:0007669"/>
    <property type="project" value="UniProtKB-SubCell"/>
</dbReference>
<keyword evidence="13" id="KW-0458">Lysosome</keyword>
<dbReference type="InterPro" id="IPR045326">
    <property type="entry name" value="ATG17-like_dom"/>
</dbReference>
<evidence type="ECO:0000256" key="1">
    <source>
        <dbReference type="ARBA" id="ARBA00004123"/>
    </source>
</evidence>
<evidence type="ECO:0000256" key="18">
    <source>
        <dbReference type="ARBA" id="ARBA00080154"/>
    </source>
</evidence>
<dbReference type="InterPro" id="IPR019460">
    <property type="entry name" value="Atg11_C"/>
</dbReference>
<evidence type="ECO:0000256" key="3">
    <source>
        <dbReference type="ARBA" id="ARBA00004371"/>
    </source>
</evidence>
<feature type="domain" description="Autophagy-related protein 11 C-terminal" evidence="22">
    <location>
        <begin position="1432"/>
        <end position="1546"/>
    </location>
</feature>
<evidence type="ECO:0000256" key="15">
    <source>
        <dbReference type="ARBA" id="ARBA00023306"/>
    </source>
</evidence>
<dbReference type="GO" id="GO:0061709">
    <property type="term" value="P:reticulophagy"/>
    <property type="evidence" value="ECO:0007669"/>
    <property type="project" value="TreeGrafter"/>
</dbReference>
<evidence type="ECO:0000313" key="23">
    <source>
        <dbReference type="EMBL" id="KAK3611508.1"/>
    </source>
</evidence>
<dbReference type="GO" id="GO:0034045">
    <property type="term" value="C:phagophore assembly site membrane"/>
    <property type="evidence" value="ECO:0007669"/>
    <property type="project" value="TreeGrafter"/>
</dbReference>
<dbReference type="GO" id="GO:0000422">
    <property type="term" value="P:autophagy of mitochondrion"/>
    <property type="evidence" value="ECO:0007669"/>
    <property type="project" value="TreeGrafter"/>
</dbReference>
<feature type="coiled-coil region" evidence="19">
    <location>
        <begin position="843"/>
        <end position="1015"/>
    </location>
</feature>
<comment type="function">
    <text evidence="16">Involved in autophagy. Regulates early events but also late events of autophagosome formation through direct interaction with Atg16L1. Required for the formation of the autophagosome-like double-membrane structure that surrounds the Salmonella-containing vacuole (SCV) during S.typhimurium infection and subsequent xenophagy. Involved in repair of DNA damage caused by ionizing radiation, which subsequently improves cell survival by decreasing apoptosis. Inhibits PTK2/FAK1 and PTK2B/PYK2 kinase activity, affecting their downstream signaling pathways. Plays a role as a modulator of TGF-beta-signaling by restricting substrate specificity of RNF111. Functions as a DNA-binding transcription factor. Is a potent regulator of the RB1 pathway through induction of RB1 expression. Plays a crucial role in muscular differentiation. Plays an indispensable role in fetal hematopoiesis and in the regulation of neuronal homeostasis.</text>
</comment>
<dbReference type="GO" id="GO:0005634">
    <property type="term" value="C:nucleus"/>
    <property type="evidence" value="ECO:0007669"/>
    <property type="project" value="UniProtKB-SubCell"/>
</dbReference>
<evidence type="ECO:0000256" key="16">
    <source>
        <dbReference type="ARBA" id="ARBA00053494"/>
    </source>
</evidence>
<dbReference type="FunFam" id="3.10.20.90:FF:000049">
    <property type="entry name" value="RB1-inducible coiled-coil protein 1 isoform X1"/>
    <property type="match status" value="1"/>
</dbReference>
<dbReference type="Gene3D" id="3.10.20.90">
    <property type="entry name" value="Phosphatidylinositol 3-kinase Catalytic Subunit, Chain A, domain 1"/>
    <property type="match status" value="1"/>
</dbReference>
<evidence type="ECO:0000256" key="4">
    <source>
        <dbReference type="ARBA" id="ARBA00004514"/>
    </source>
</evidence>
<evidence type="ECO:0000313" key="24">
    <source>
        <dbReference type="Proteomes" id="UP001195483"/>
    </source>
</evidence>
<evidence type="ECO:0000256" key="2">
    <source>
        <dbReference type="ARBA" id="ARBA00004329"/>
    </source>
</evidence>
<dbReference type="GO" id="GO:0034727">
    <property type="term" value="P:piecemeal microautophagy of the nucleus"/>
    <property type="evidence" value="ECO:0007669"/>
    <property type="project" value="TreeGrafter"/>
</dbReference>
<keyword evidence="15" id="KW-0131">Cell cycle</keyword>
<keyword evidence="10" id="KW-0805">Transcription regulation</keyword>
<dbReference type="GO" id="GO:0031090">
    <property type="term" value="C:organelle membrane"/>
    <property type="evidence" value="ECO:0007669"/>
    <property type="project" value="UniProtKB-ARBA"/>
</dbReference>
<evidence type="ECO:0000256" key="13">
    <source>
        <dbReference type="ARBA" id="ARBA00023228"/>
    </source>
</evidence>
<dbReference type="PANTHER" id="PTHR13222">
    <property type="entry name" value="RB1-INDUCIBLE COILED-COIL"/>
    <property type="match status" value="1"/>
</dbReference>
<evidence type="ECO:0000256" key="20">
    <source>
        <dbReference type="SAM" id="MobiDB-lite"/>
    </source>
</evidence>
<feature type="coiled-coil region" evidence="19">
    <location>
        <begin position="1342"/>
        <end position="1387"/>
    </location>
</feature>
<accession>A0AAE0TK85</accession>
<dbReference type="GO" id="GO:0019901">
    <property type="term" value="F:protein kinase binding"/>
    <property type="evidence" value="ECO:0007669"/>
    <property type="project" value="UniProtKB-ARBA"/>
</dbReference>
<dbReference type="EMBL" id="JAEAOA010001015">
    <property type="protein sequence ID" value="KAK3611508.1"/>
    <property type="molecule type" value="Genomic_DNA"/>
</dbReference>
<name>A0AAE0TK85_9BIVA</name>
<feature type="coiled-coil region" evidence="19">
    <location>
        <begin position="760"/>
        <end position="812"/>
    </location>
</feature>
<dbReference type="CDD" id="cd17060">
    <property type="entry name" value="Ubl_RB1CC1"/>
    <property type="match status" value="1"/>
</dbReference>
<dbReference type="Pfam" id="PF10377">
    <property type="entry name" value="ATG11"/>
    <property type="match status" value="1"/>
</dbReference>
<dbReference type="GO" id="GO:0061723">
    <property type="term" value="P:glycophagy"/>
    <property type="evidence" value="ECO:0007669"/>
    <property type="project" value="TreeGrafter"/>
</dbReference>
<keyword evidence="9" id="KW-0072">Autophagy</keyword>
<keyword evidence="11 19" id="KW-0175">Coiled coil</keyword>
<evidence type="ECO:0000256" key="19">
    <source>
        <dbReference type="SAM" id="Coils"/>
    </source>
</evidence>
<feature type="compositionally biased region" description="Polar residues" evidence="20">
    <location>
        <begin position="678"/>
        <end position="713"/>
    </location>
</feature>
<evidence type="ECO:0000256" key="6">
    <source>
        <dbReference type="ARBA" id="ARBA00022490"/>
    </source>
</evidence>
<evidence type="ECO:0000256" key="11">
    <source>
        <dbReference type="ARBA" id="ARBA00023054"/>
    </source>
</evidence>
<dbReference type="GO" id="GO:0034517">
    <property type="term" value="P:ribophagy"/>
    <property type="evidence" value="ECO:0007669"/>
    <property type="project" value="TreeGrafter"/>
</dbReference>
<dbReference type="GO" id="GO:0060090">
    <property type="term" value="F:molecular adaptor activity"/>
    <property type="evidence" value="ECO:0007669"/>
    <property type="project" value="TreeGrafter"/>
</dbReference>
<dbReference type="Pfam" id="PF04108">
    <property type="entry name" value="ATG17_like"/>
    <property type="match status" value="1"/>
</dbReference>
<evidence type="ECO:0000256" key="14">
    <source>
        <dbReference type="ARBA" id="ARBA00023242"/>
    </source>
</evidence>
<evidence type="ECO:0000256" key="7">
    <source>
        <dbReference type="ARBA" id="ARBA00022553"/>
    </source>
</evidence>
<sequence>MLYVFHVDTGTMITFDMNLAMDSVSRLQGVIARAYRIPEDKQVLLISGGESLEPTATVGKYHAGTDTNPIFLFNKSTIESAIPPSPSVSYGSDIDLQGQVEGSLLMPPAYETVVSRAQLALQFQEVDREELKACEKLVHDQHLQQQGWAAVVANLEDITVALRQRSELFQEAYANYMANRSSYQHLLSRITDSIHLLAKIPVLPCLLQQFEVDLLSGQAEDPTATTTTKQQDMQEVGQTLYNWIRSQDPQHSLQDMVDQCIKTTEQLDCTVGENQYVEVQVLYKEVSNENMKEVKGLEDRLYGLDQIMSAARKIVQEQSDLAQGFVHNQNRVSNLKDKSILPDLCSSHKSQLLQMLKHHKKLREVKKKCRMAKEDLSGNLHTRLRWVMYVEKKISDVDSKLMIYHESLKRLSKRLDILQQIHDAPQVYAQLIVEVVRRKKFSSQFLQWARGLALESCSVHSEEVKRRDSFLVVLGRHFLQSLFPGLEDFPPNFATEAPKEFDYCLPSITESDIAMLRDAVPELSELLNVQNAREVWTLGDFRTTKDSSVQWVELSDHDLLNVPCSISGSDIDIVHSEHQLTSVEGASISLVDQVAELVEESGLLLKPDLSKSVTIETEEFPLPKCLSESLTREMKEGHRKSVDFMDGNIQKSLESSGGSEKLQKSCGEQGGKGEGSTDGDTQTAKSSSTCQVVEGSTLQKQVPASPVTSPDIETSQEFTTADFYIDESMPSSIGDSPPCKGSIEEKKDPAKALIEECQQCDKLQIELKNTQLHLTAAECKIKTLREIINDKLRNFQDNLKQFEENVTSEKDSFLKQLEEVQQSILSAVVNYELGNEQTNKENIDKLKNEFSDMRKVLEEKLSNECTKTTTLETQISSVEATFVKLEQDSNKEIERLKDEKEQCECSLRDEIEELKKASALELEIEVDRIRAELEERQKDLEKELEEKEKHLKSMKDSLDKSNMDKVKLEENLRNEFQKEKDQICDILEKNYKEKLEKAIQEREEIERQHREIIEKFTQGHDEEMKNRLILVKKEMLEENKKSQDLMRTTLTEEHMKELLELKEKITEEKEIDILSMRAELHAKYEHDLSQLVCTLNADKEALTAKLEQLTKQQYSDFFCQTEPSSVSEINCQTDMTSLYQSESEIQTEEPQISETYCQTNQTFLNQCEIQSQTEAASQCQIAMQTKALEQIQTSSQTEAGTISSVQTNTIEHSPMSIQTSIVEQAQIAVQTEIALSQMSSNQTDAFQISETLVQTDYVQNETFQTDNAVRIENTVSGLPQHMIESQIVEEYERKLRHLQVLHESITNDIISKLEKEKEVSSSLRTSLTNITAEKQITFNEALNKISQEKNRVIEEMKKTEEELRMQIEKDKDLINKLEAEKIKAESRASLNEFAFQDIDLDRKLELPSDIHGAELQQKLRYLEETVKLKDEEIAKMQQKMMQLSMTTSTRSLVQDKVSITSCNVGDLVLLCLDERHDQYVVFTVRNSLNFLHKESHDTLGLKMARSEPRKPWVLAIITEKENCIAKKPHNRFKVPVGTIFHRVKAKPWSREPSRRTNPPK</sequence>
<comment type="subcellular location">
    <subcellularLocation>
        <location evidence="4">Cytoplasm</location>
        <location evidence="4">Cytosol</location>
    </subcellularLocation>
    <subcellularLocation>
        <location evidence="3">Lysosome</location>
    </subcellularLocation>
    <subcellularLocation>
        <location evidence="1">Nucleus</location>
    </subcellularLocation>
    <subcellularLocation>
        <location evidence="2">Preautophagosomal structure</location>
    </subcellularLocation>
</comment>
<evidence type="ECO:0000256" key="10">
    <source>
        <dbReference type="ARBA" id="ARBA00023015"/>
    </source>
</evidence>
<reference evidence="23" key="3">
    <citation type="submission" date="2023-05" db="EMBL/GenBank/DDBJ databases">
        <authorList>
            <person name="Smith C.H."/>
        </authorList>
    </citation>
    <scope>NUCLEOTIDE SEQUENCE</scope>
    <source>
        <strain evidence="23">CHS0354</strain>
        <tissue evidence="23">Mantle</tissue>
    </source>
</reference>
<dbReference type="GO" id="GO:0005764">
    <property type="term" value="C:lysosome"/>
    <property type="evidence" value="ECO:0007669"/>
    <property type="project" value="UniProtKB-SubCell"/>
</dbReference>
<dbReference type="GO" id="GO:0008285">
    <property type="term" value="P:negative regulation of cell population proliferation"/>
    <property type="evidence" value="ECO:0007669"/>
    <property type="project" value="UniProtKB-ARBA"/>
</dbReference>
<comment type="caution">
    <text evidence="23">The sequence shown here is derived from an EMBL/GenBank/DDBJ whole genome shotgun (WGS) entry which is preliminary data.</text>
</comment>
<reference evidence="23" key="2">
    <citation type="journal article" date="2021" name="Genome Biol. Evol.">
        <title>Developing a high-quality reference genome for a parasitic bivalve with doubly uniparental inheritance (Bivalvia: Unionida).</title>
        <authorList>
            <person name="Smith C.H."/>
        </authorList>
    </citation>
    <scope>NUCLEOTIDE SEQUENCE</scope>
    <source>
        <strain evidence="23">CHS0354</strain>
        <tissue evidence="23">Mantle</tissue>
    </source>
</reference>
<organism evidence="23 24">
    <name type="scientific">Potamilus streckersoni</name>
    <dbReference type="NCBI Taxonomy" id="2493646"/>
    <lineage>
        <taxon>Eukaryota</taxon>
        <taxon>Metazoa</taxon>
        <taxon>Spiralia</taxon>
        <taxon>Lophotrochozoa</taxon>
        <taxon>Mollusca</taxon>
        <taxon>Bivalvia</taxon>
        <taxon>Autobranchia</taxon>
        <taxon>Heteroconchia</taxon>
        <taxon>Palaeoheterodonta</taxon>
        <taxon>Unionida</taxon>
        <taxon>Unionoidea</taxon>
        <taxon>Unionidae</taxon>
        <taxon>Ambleminae</taxon>
        <taxon>Lampsilini</taxon>
        <taxon>Potamilus</taxon>
    </lineage>
</organism>
<evidence type="ECO:0000256" key="5">
    <source>
        <dbReference type="ARBA" id="ARBA00022448"/>
    </source>
</evidence>
<feature type="compositionally biased region" description="Polar residues" evidence="20">
    <location>
        <begin position="649"/>
        <end position="658"/>
    </location>
</feature>
<dbReference type="GO" id="GO:1990316">
    <property type="term" value="C:Atg1/ULK1 kinase complex"/>
    <property type="evidence" value="ECO:0007669"/>
    <property type="project" value="TreeGrafter"/>
</dbReference>
<gene>
    <name evidence="23" type="ORF">CHS0354_016441</name>
</gene>
<evidence type="ECO:0000256" key="8">
    <source>
        <dbReference type="ARBA" id="ARBA00022927"/>
    </source>
</evidence>
<evidence type="ECO:0000259" key="21">
    <source>
        <dbReference type="Pfam" id="PF04108"/>
    </source>
</evidence>
<feature type="region of interest" description="Disordered" evidence="20">
    <location>
        <begin position="637"/>
        <end position="713"/>
    </location>
</feature>
<keyword evidence="5" id="KW-0813">Transport</keyword>
<keyword evidence="14" id="KW-0539">Nucleus</keyword>
<keyword evidence="8" id="KW-0653">Protein transport</keyword>
<evidence type="ECO:0000256" key="17">
    <source>
        <dbReference type="ARBA" id="ARBA00069790"/>
    </source>
</evidence>
<dbReference type="PANTHER" id="PTHR13222:SF1">
    <property type="entry name" value="RB1-INDUCIBLE COILED-COIL PROTEIN 1"/>
    <property type="match status" value="1"/>
</dbReference>
<evidence type="ECO:0000259" key="22">
    <source>
        <dbReference type="Pfam" id="PF10377"/>
    </source>
</evidence>
<dbReference type="InterPro" id="IPR040040">
    <property type="entry name" value="ATG11"/>
</dbReference>
<evidence type="ECO:0000256" key="9">
    <source>
        <dbReference type="ARBA" id="ARBA00023006"/>
    </source>
</evidence>
<dbReference type="GO" id="GO:0000045">
    <property type="term" value="P:autophagosome assembly"/>
    <property type="evidence" value="ECO:0007669"/>
    <property type="project" value="InterPro"/>
</dbReference>
<reference evidence="23" key="1">
    <citation type="journal article" date="2021" name="Genome Biol. Evol.">
        <title>A High-Quality Reference Genome for a Parasitic Bivalve with Doubly Uniparental Inheritance (Bivalvia: Unionida).</title>
        <authorList>
            <person name="Smith C.H."/>
        </authorList>
    </citation>
    <scope>NUCLEOTIDE SEQUENCE</scope>
    <source>
        <strain evidence="23">CHS0354</strain>
    </source>
</reference>
<dbReference type="GO" id="GO:0015031">
    <property type="term" value="P:protein transport"/>
    <property type="evidence" value="ECO:0007669"/>
    <property type="project" value="UniProtKB-KW"/>
</dbReference>
<keyword evidence="7" id="KW-0597">Phosphoprotein</keyword>